<dbReference type="EMBL" id="JAYKXP010000019">
    <property type="protein sequence ID" value="KAK7047561.1"/>
    <property type="molecule type" value="Genomic_DNA"/>
</dbReference>
<organism evidence="3 4">
    <name type="scientific">Paramarasmius palmivorus</name>
    <dbReference type="NCBI Taxonomy" id="297713"/>
    <lineage>
        <taxon>Eukaryota</taxon>
        <taxon>Fungi</taxon>
        <taxon>Dikarya</taxon>
        <taxon>Basidiomycota</taxon>
        <taxon>Agaricomycotina</taxon>
        <taxon>Agaricomycetes</taxon>
        <taxon>Agaricomycetidae</taxon>
        <taxon>Agaricales</taxon>
        <taxon>Marasmiineae</taxon>
        <taxon>Marasmiaceae</taxon>
        <taxon>Paramarasmius</taxon>
    </lineage>
</organism>
<comment type="caution">
    <text evidence="3">The sequence shown here is derived from an EMBL/GenBank/DDBJ whole genome shotgun (WGS) entry which is preliminary data.</text>
</comment>
<sequence>MLVGLLSTNDIIQTQLPGFRIKSNENASIASSLHPPNGEGRGYHYPPEKYLFERSLGRPRPLVPLDTTSTTKEQPSSDCAPFAPLIPIEIVTPPVPLIPIQILPATTGGTTHSDSLPPPDWDSLLQHTLRQLQCFDSIEDGSREEVAHPTARNLEVEESCWNFDPSTANRDGVEIDYGECTEGSYLSHKATNSKHECKPHDIPEHITHMPSSQDPLQIQYTRSQLSSKIIDGTYEEVYVAHVTDNFEEPCGNFDPSTAKQDGVEIDYEESINSEESSYFPHTADSKCECELQNIPEHITDGTWEEVANVTVHTEEPCCNFDLGTSKTANEDFYNPESTNPEKGSYLSDTEDIPQHIVHVPSSQDTLQTRHPRQIVDQRSEHVGNSEDIPDPYVTTSEDPLPLRNAHQELEIIISKAAEQPVRELEGSHNPERMDNDSDLSDATRGIWAWSWLDHISSKESQPKGPGWPGEDPGPEVIWSLQLVRQIGLDPEEIHSRYHPRVKEQLEGYHPKLLKDAGTQFGDSRFLDTRRKRSISSIHAHVWWKLDHTCTISIKDSVIIMRDQHGTTNTGDHNRTDNGNRYNGSGSSVPSSSTPGSRLLLTQQQKRFVPDFATFAILTVAIMIIVSTALLRPDLTSTTGHLAPPEPPPLARAHFISTFKATIHYVVLDASGSSVLAFLVGHLINIAILLTIVVPLLMYITFWLRKLFGVLQWSLD</sequence>
<evidence type="ECO:0000256" key="2">
    <source>
        <dbReference type="SAM" id="Phobius"/>
    </source>
</evidence>
<protein>
    <submittedName>
        <fullName evidence="3">Uncharacterized protein</fullName>
    </submittedName>
</protein>
<keyword evidence="2" id="KW-1133">Transmembrane helix</keyword>
<name>A0AAW0D9N2_9AGAR</name>
<keyword evidence="2" id="KW-0812">Transmembrane</keyword>
<feature type="region of interest" description="Disordered" evidence="1">
    <location>
        <begin position="564"/>
        <end position="595"/>
    </location>
</feature>
<evidence type="ECO:0000256" key="1">
    <source>
        <dbReference type="SAM" id="MobiDB-lite"/>
    </source>
</evidence>
<feature type="compositionally biased region" description="Low complexity" evidence="1">
    <location>
        <begin position="583"/>
        <end position="595"/>
    </location>
</feature>
<evidence type="ECO:0000313" key="4">
    <source>
        <dbReference type="Proteomes" id="UP001383192"/>
    </source>
</evidence>
<evidence type="ECO:0000313" key="3">
    <source>
        <dbReference type="EMBL" id="KAK7047561.1"/>
    </source>
</evidence>
<keyword evidence="4" id="KW-1185">Reference proteome</keyword>
<dbReference type="Proteomes" id="UP001383192">
    <property type="component" value="Unassembled WGS sequence"/>
</dbReference>
<reference evidence="3 4" key="1">
    <citation type="submission" date="2024-01" db="EMBL/GenBank/DDBJ databases">
        <title>A draft genome for a cacao thread blight-causing isolate of Paramarasmius palmivorus.</title>
        <authorList>
            <person name="Baruah I.K."/>
            <person name="Bukari Y."/>
            <person name="Amoako-Attah I."/>
            <person name="Meinhardt L.W."/>
            <person name="Bailey B.A."/>
            <person name="Cohen S.P."/>
        </authorList>
    </citation>
    <scope>NUCLEOTIDE SEQUENCE [LARGE SCALE GENOMIC DNA]</scope>
    <source>
        <strain evidence="3 4">GH-12</strain>
    </source>
</reference>
<feature type="transmembrane region" description="Helical" evidence="2">
    <location>
        <begin position="611"/>
        <end position="630"/>
    </location>
</feature>
<proteinExistence type="predicted"/>
<dbReference type="AlphaFoldDB" id="A0AAW0D9N2"/>
<keyword evidence="2" id="KW-0472">Membrane</keyword>
<accession>A0AAW0D9N2</accession>
<gene>
    <name evidence="3" type="ORF">VNI00_006329</name>
</gene>
<feature type="transmembrane region" description="Helical" evidence="2">
    <location>
        <begin position="685"/>
        <end position="703"/>
    </location>
</feature>